<proteinExistence type="inferred from homology"/>
<dbReference type="SUPFAM" id="SSF51735">
    <property type="entry name" value="NAD(P)-binding Rossmann-fold domains"/>
    <property type="match status" value="1"/>
</dbReference>
<comment type="pathway">
    <text evidence="4">Amino-acid biosynthesis; L-proline biosynthesis; L-proline from L-glutamate 5-semialdehyde: step 1/1.</text>
</comment>
<dbReference type="PANTHER" id="PTHR11645:SF0">
    <property type="entry name" value="PYRROLINE-5-CARBOXYLATE REDUCTASE 3"/>
    <property type="match status" value="1"/>
</dbReference>
<dbReference type="PROSITE" id="PS00521">
    <property type="entry name" value="P5CR"/>
    <property type="match status" value="1"/>
</dbReference>
<keyword evidence="4" id="KW-0963">Cytoplasm</keyword>
<dbReference type="Proteomes" id="UP001259803">
    <property type="component" value="Unassembled WGS sequence"/>
</dbReference>
<dbReference type="InterPro" id="IPR008927">
    <property type="entry name" value="6-PGluconate_DH-like_C_sf"/>
</dbReference>
<reference evidence="7 8" key="1">
    <citation type="submission" date="2023-09" db="EMBL/GenBank/DDBJ databases">
        <authorList>
            <person name="Rey-Velasco X."/>
        </authorList>
    </citation>
    <scope>NUCLEOTIDE SEQUENCE [LARGE SCALE GENOMIC DNA]</scope>
    <source>
        <strain evidence="7 8">F390</strain>
    </source>
</reference>
<comment type="function">
    <text evidence="4">Catalyzes the reduction of 1-pyrroline-5-carboxylate (PCA) to L-proline.</text>
</comment>
<dbReference type="Pfam" id="PF14748">
    <property type="entry name" value="P5CR_dimer"/>
    <property type="match status" value="1"/>
</dbReference>
<dbReference type="Gene3D" id="1.10.3730.10">
    <property type="entry name" value="ProC C-terminal domain-like"/>
    <property type="match status" value="1"/>
</dbReference>
<comment type="caution">
    <text evidence="7">The sequence shown here is derived from an EMBL/GenBank/DDBJ whole genome shotgun (WGS) entry which is preliminary data.</text>
</comment>
<feature type="domain" description="Pyrroline-5-carboxylate reductase dimerisation" evidence="6">
    <location>
        <begin position="150"/>
        <end position="255"/>
    </location>
</feature>
<dbReference type="PANTHER" id="PTHR11645">
    <property type="entry name" value="PYRROLINE-5-CARBOXYLATE REDUCTASE"/>
    <property type="match status" value="1"/>
</dbReference>
<comment type="subcellular location">
    <subcellularLocation>
        <location evidence="4">Cytoplasm</location>
    </subcellularLocation>
</comment>
<accession>A0ABU2ZH75</accession>
<sequence>MLLVGCGNMAGAMLDGWLAAGLDSQMFTIVDPYRKAAPGGVRLLKTLPDEAFDMVMLGIKPQMLKDAAPRIRPLAGSDTIVLSILAGTMLATLDGFFPEARAIVRVMPNLSARLGKSPIALVSADINERERSQVDAMAAPLGTLEWLPDESLFDLVTALAGSGPGFVYRFIDALAAAAATLGLPREQADRLALATVNGSAQLAAESAHSPADLARQVASPGGVTQAGLDTLDDDDALLRLMTRTLANARDRSAQMARDM</sequence>
<dbReference type="EC" id="1.5.1.2" evidence="4"/>
<name>A0ABU2ZH75_9SPHN</name>
<keyword evidence="4" id="KW-0641">Proline biosynthesis</keyword>
<gene>
    <name evidence="4" type="primary">proC</name>
    <name evidence="7" type="ORF">RM533_05555</name>
</gene>
<keyword evidence="4" id="KW-0028">Amino-acid biosynthesis</keyword>
<evidence type="ECO:0000313" key="8">
    <source>
        <dbReference type="Proteomes" id="UP001259803"/>
    </source>
</evidence>
<keyword evidence="8" id="KW-1185">Reference proteome</keyword>
<keyword evidence="2 4" id="KW-0521">NADP</keyword>
<keyword evidence="3 4" id="KW-0560">Oxidoreductase</keyword>
<dbReference type="EMBL" id="JAVRHS010000003">
    <property type="protein sequence ID" value="MDT0575644.1"/>
    <property type="molecule type" value="Genomic_DNA"/>
</dbReference>
<comment type="catalytic activity">
    <reaction evidence="4">
        <text>L-proline + NAD(+) = (S)-1-pyrroline-5-carboxylate + NADH + 2 H(+)</text>
        <dbReference type="Rhea" id="RHEA:14105"/>
        <dbReference type="ChEBI" id="CHEBI:15378"/>
        <dbReference type="ChEBI" id="CHEBI:17388"/>
        <dbReference type="ChEBI" id="CHEBI:57540"/>
        <dbReference type="ChEBI" id="CHEBI:57945"/>
        <dbReference type="ChEBI" id="CHEBI:60039"/>
        <dbReference type="EC" id="1.5.1.2"/>
    </reaction>
</comment>
<dbReference type="InterPro" id="IPR053790">
    <property type="entry name" value="P5CR-like_CS"/>
</dbReference>
<dbReference type="Pfam" id="PF03807">
    <property type="entry name" value="F420_oxidored"/>
    <property type="match status" value="1"/>
</dbReference>
<evidence type="ECO:0000259" key="5">
    <source>
        <dbReference type="Pfam" id="PF03807"/>
    </source>
</evidence>
<dbReference type="InterPro" id="IPR036291">
    <property type="entry name" value="NAD(P)-bd_dom_sf"/>
</dbReference>
<evidence type="ECO:0000259" key="6">
    <source>
        <dbReference type="Pfam" id="PF14748"/>
    </source>
</evidence>
<organism evidence="7 8">
    <name type="scientific">Croceicoccus esteveae</name>
    <dbReference type="NCBI Taxonomy" id="3075597"/>
    <lineage>
        <taxon>Bacteria</taxon>
        <taxon>Pseudomonadati</taxon>
        <taxon>Pseudomonadota</taxon>
        <taxon>Alphaproteobacteria</taxon>
        <taxon>Sphingomonadales</taxon>
        <taxon>Erythrobacteraceae</taxon>
        <taxon>Croceicoccus</taxon>
    </lineage>
</organism>
<protein>
    <recommendedName>
        <fullName evidence="4">Pyrroline-5-carboxylate reductase</fullName>
        <shortName evidence="4">P5C reductase</shortName>
        <shortName evidence="4">P5CR</shortName>
        <ecNumber evidence="4">1.5.1.2</ecNumber>
    </recommendedName>
    <alternativeName>
        <fullName evidence="4">PCA reductase</fullName>
    </alternativeName>
</protein>
<dbReference type="RefSeq" id="WP_311340410.1">
    <property type="nucleotide sequence ID" value="NZ_JAVRHS010000003.1"/>
</dbReference>
<evidence type="ECO:0000256" key="2">
    <source>
        <dbReference type="ARBA" id="ARBA00022857"/>
    </source>
</evidence>
<dbReference type="InterPro" id="IPR028939">
    <property type="entry name" value="P5C_Rdtase_cat_N"/>
</dbReference>
<dbReference type="Gene3D" id="3.40.50.720">
    <property type="entry name" value="NAD(P)-binding Rossmann-like Domain"/>
    <property type="match status" value="1"/>
</dbReference>
<evidence type="ECO:0000256" key="4">
    <source>
        <dbReference type="HAMAP-Rule" id="MF_01925"/>
    </source>
</evidence>
<evidence type="ECO:0000256" key="3">
    <source>
        <dbReference type="ARBA" id="ARBA00023002"/>
    </source>
</evidence>
<dbReference type="InterPro" id="IPR029036">
    <property type="entry name" value="P5CR_dimer"/>
</dbReference>
<evidence type="ECO:0000313" key="7">
    <source>
        <dbReference type="EMBL" id="MDT0575644.1"/>
    </source>
</evidence>
<evidence type="ECO:0000256" key="1">
    <source>
        <dbReference type="ARBA" id="ARBA00005525"/>
    </source>
</evidence>
<feature type="domain" description="Pyrroline-5-carboxylate reductase catalytic N-terminal" evidence="5">
    <location>
        <begin position="3"/>
        <end position="87"/>
    </location>
</feature>
<dbReference type="HAMAP" id="MF_01925">
    <property type="entry name" value="P5C_reductase"/>
    <property type="match status" value="1"/>
</dbReference>
<dbReference type="PIRSF" id="PIRSF000193">
    <property type="entry name" value="Pyrrol-5-carb_rd"/>
    <property type="match status" value="1"/>
</dbReference>
<dbReference type="InterPro" id="IPR000304">
    <property type="entry name" value="Pyrroline-COOH_reductase"/>
</dbReference>
<comment type="similarity">
    <text evidence="1 4">Belongs to the pyrroline-5-carboxylate reductase family.</text>
</comment>
<comment type="catalytic activity">
    <reaction evidence="4">
        <text>L-proline + NADP(+) = (S)-1-pyrroline-5-carboxylate + NADPH + 2 H(+)</text>
        <dbReference type="Rhea" id="RHEA:14109"/>
        <dbReference type="ChEBI" id="CHEBI:15378"/>
        <dbReference type="ChEBI" id="CHEBI:17388"/>
        <dbReference type="ChEBI" id="CHEBI:57783"/>
        <dbReference type="ChEBI" id="CHEBI:58349"/>
        <dbReference type="ChEBI" id="CHEBI:60039"/>
        <dbReference type="EC" id="1.5.1.2"/>
    </reaction>
</comment>
<dbReference type="SUPFAM" id="SSF48179">
    <property type="entry name" value="6-phosphogluconate dehydrogenase C-terminal domain-like"/>
    <property type="match status" value="1"/>
</dbReference>